<dbReference type="SUPFAM" id="SSF52922">
    <property type="entry name" value="TK C-terminal domain-like"/>
    <property type="match status" value="1"/>
</dbReference>
<gene>
    <name evidence="2" type="ORF">EJE83_13845</name>
</gene>
<feature type="domain" description="Transketolase-like C-terminal" evidence="1">
    <location>
        <begin position="217"/>
        <end position="339"/>
    </location>
</feature>
<dbReference type="EMBL" id="RWHX01000023">
    <property type="protein sequence ID" value="RSK80100.1"/>
    <property type="molecule type" value="Genomic_DNA"/>
</dbReference>
<dbReference type="PANTHER" id="PTHR43825">
    <property type="entry name" value="PYRUVATE DEHYDROGENASE E1 COMPONENT"/>
    <property type="match status" value="1"/>
</dbReference>
<organism evidence="2 3">
    <name type="scientific">Pandoraea apista</name>
    <dbReference type="NCBI Taxonomy" id="93218"/>
    <lineage>
        <taxon>Bacteria</taxon>
        <taxon>Pseudomonadati</taxon>
        <taxon>Pseudomonadota</taxon>
        <taxon>Betaproteobacteria</taxon>
        <taxon>Burkholderiales</taxon>
        <taxon>Burkholderiaceae</taxon>
        <taxon>Pandoraea</taxon>
    </lineage>
</organism>
<reference evidence="2 3" key="1">
    <citation type="submission" date="2018-12" db="EMBL/GenBank/DDBJ databases">
        <title>Whole genome sequence of a Pandoraea apista isolate from a patient with cystic fibrosis.</title>
        <authorList>
            <person name="Kenna D.T."/>
            <person name="Turton J.F."/>
        </authorList>
    </citation>
    <scope>NUCLEOTIDE SEQUENCE [LARGE SCALE GENOMIC DNA]</scope>
    <source>
        <strain evidence="2 3">Pa13324</strain>
    </source>
</reference>
<dbReference type="Proteomes" id="UP000270216">
    <property type="component" value="Unassembled WGS sequence"/>
</dbReference>
<sequence length="376" mass="41104">MMNWERLRPPAATLQTRLAAQACLEKLATEEIARVCSATSPYAAIQAIAQHLTQDDATHDKVCLVRASPGKQTVQAHTADGTDVAPSNISAWPLWFQDGPDRFEIPLLYLLRSESVAGLQTAIFETANRGILCNDAEITSSRWPKSVQPAVPVWLASSVNGIPYDPASGQEALAILRAAMQALYADHAPGFFYLTLHDDEDNVPAPSRDDVRDAYKGMYRLSAAFRSKAPAIRLLGAGKALGKVIRAADLLQEDWDVACEVWSCPSYTRLAREGYEVERWNMLHPLSTKKTSYIQRCLGSEQSPVLAVTGYGQHIAHQIGGVVSARFVALGADSHHGASGFPSVYWIVFTAIKALCEAGKLPMRRAEQALKRYALT</sequence>
<dbReference type="InterPro" id="IPR055152">
    <property type="entry name" value="Transketolase-like_C_2"/>
</dbReference>
<evidence type="ECO:0000259" key="1">
    <source>
        <dbReference type="Pfam" id="PF22613"/>
    </source>
</evidence>
<protein>
    <submittedName>
        <fullName evidence="2">Pyruvate dehydrogenase</fullName>
    </submittedName>
</protein>
<evidence type="ECO:0000313" key="2">
    <source>
        <dbReference type="EMBL" id="RSK80100.1"/>
    </source>
</evidence>
<comment type="caution">
    <text evidence="2">The sequence shown here is derived from an EMBL/GenBank/DDBJ whole genome shotgun (WGS) entry which is preliminary data.</text>
</comment>
<dbReference type="InterPro" id="IPR051157">
    <property type="entry name" value="PDH/Transketolase"/>
</dbReference>
<dbReference type="RefSeq" id="WP_104927418.1">
    <property type="nucleotide sequence ID" value="NZ_CP014018.1"/>
</dbReference>
<name>A0ABX9ZNI0_9BURK</name>
<dbReference type="InterPro" id="IPR009014">
    <property type="entry name" value="Transketo_C/PFOR_II"/>
</dbReference>
<dbReference type="PANTHER" id="PTHR43825:SF3">
    <property type="entry name" value="PYRUVATE DEHYDROGENASE E1 COMPONENT"/>
    <property type="match status" value="1"/>
</dbReference>
<dbReference type="Gene3D" id="3.40.50.920">
    <property type="match status" value="1"/>
</dbReference>
<keyword evidence="3" id="KW-1185">Reference proteome</keyword>
<evidence type="ECO:0000313" key="3">
    <source>
        <dbReference type="Proteomes" id="UP000270216"/>
    </source>
</evidence>
<keyword evidence="2" id="KW-0670">Pyruvate</keyword>
<accession>A0ABX9ZNI0</accession>
<proteinExistence type="predicted"/>
<dbReference type="Pfam" id="PF22613">
    <property type="entry name" value="Transketolase_C_1"/>
    <property type="match status" value="1"/>
</dbReference>